<accession>A0A1Q2HZM7</accession>
<feature type="region of interest" description="Disordered" evidence="4">
    <location>
        <begin position="397"/>
        <end position="417"/>
    </location>
</feature>
<dbReference type="SUPFAM" id="SSF55874">
    <property type="entry name" value="ATPase domain of HSP90 chaperone/DNA topoisomerase II/histidine kinase"/>
    <property type="match status" value="1"/>
</dbReference>
<dbReference type="GO" id="GO:0000155">
    <property type="term" value="F:phosphorelay sensor kinase activity"/>
    <property type="evidence" value="ECO:0007669"/>
    <property type="project" value="InterPro"/>
</dbReference>
<keyword evidence="3" id="KW-0902">Two-component regulatory system</keyword>
<evidence type="ECO:0000256" key="1">
    <source>
        <dbReference type="ARBA" id="ARBA00022679"/>
    </source>
</evidence>
<evidence type="ECO:0000313" key="8">
    <source>
        <dbReference type="Proteomes" id="UP000217209"/>
    </source>
</evidence>
<dbReference type="EC" id="2.7.13.3" evidence="7"/>
<evidence type="ECO:0000259" key="6">
    <source>
        <dbReference type="PROSITE" id="PS50109"/>
    </source>
</evidence>
<organism evidence="7 8">
    <name type="scientific">Corynebacterium glaucum</name>
    <dbReference type="NCBI Taxonomy" id="187491"/>
    <lineage>
        <taxon>Bacteria</taxon>
        <taxon>Bacillati</taxon>
        <taxon>Actinomycetota</taxon>
        <taxon>Actinomycetes</taxon>
        <taxon>Mycobacteriales</taxon>
        <taxon>Corynebacteriaceae</taxon>
        <taxon>Corynebacterium</taxon>
    </lineage>
</organism>
<evidence type="ECO:0000256" key="5">
    <source>
        <dbReference type="SAM" id="Phobius"/>
    </source>
</evidence>
<keyword evidence="5" id="KW-0812">Transmembrane</keyword>
<dbReference type="Proteomes" id="UP000217209">
    <property type="component" value="Chromosome"/>
</dbReference>
<proteinExistence type="predicted"/>
<dbReference type="InterPro" id="IPR017205">
    <property type="entry name" value="Sig_transdc_His_kinase_ChrS"/>
</dbReference>
<feature type="transmembrane region" description="Helical" evidence="5">
    <location>
        <begin position="42"/>
        <end position="61"/>
    </location>
</feature>
<gene>
    <name evidence="7" type="primary">liaS3</name>
    <name evidence="7" type="ORF">CGLAU_11760</name>
</gene>
<feature type="transmembrane region" description="Helical" evidence="5">
    <location>
        <begin position="14"/>
        <end position="35"/>
    </location>
</feature>
<feature type="transmembrane region" description="Helical" evidence="5">
    <location>
        <begin position="110"/>
        <end position="128"/>
    </location>
</feature>
<dbReference type="Gene3D" id="3.30.565.10">
    <property type="entry name" value="Histidine kinase-like ATPase, C-terminal domain"/>
    <property type="match status" value="1"/>
</dbReference>
<dbReference type="GO" id="GO:0016020">
    <property type="term" value="C:membrane"/>
    <property type="evidence" value="ECO:0007669"/>
    <property type="project" value="InterPro"/>
</dbReference>
<feature type="domain" description="Histidine kinase" evidence="6">
    <location>
        <begin position="193"/>
        <end position="399"/>
    </location>
</feature>
<evidence type="ECO:0000256" key="4">
    <source>
        <dbReference type="SAM" id="MobiDB-lite"/>
    </source>
</evidence>
<keyword evidence="2 7" id="KW-0418">Kinase</keyword>
<keyword evidence="5" id="KW-1133">Transmembrane helix</keyword>
<dbReference type="InterPro" id="IPR050482">
    <property type="entry name" value="Sensor_HK_TwoCompSys"/>
</dbReference>
<dbReference type="InterPro" id="IPR003594">
    <property type="entry name" value="HATPase_dom"/>
</dbReference>
<evidence type="ECO:0000313" key="7">
    <source>
        <dbReference type="EMBL" id="AQQ16283.1"/>
    </source>
</evidence>
<dbReference type="PANTHER" id="PTHR24421:SF62">
    <property type="entry name" value="SENSORY TRANSDUCTION HISTIDINE KINASE"/>
    <property type="match status" value="1"/>
</dbReference>
<keyword evidence="8" id="KW-1185">Reference proteome</keyword>
<feature type="transmembrane region" description="Helical" evidence="5">
    <location>
        <begin position="134"/>
        <end position="154"/>
    </location>
</feature>
<feature type="transmembrane region" description="Helical" evidence="5">
    <location>
        <begin position="73"/>
        <end position="103"/>
    </location>
</feature>
<dbReference type="InterPro" id="IPR005467">
    <property type="entry name" value="His_kinase_dom"/>
</dbReference>
<dbReference type="PROSITE" id="PS50109">
    <property type="entry name" value="HIS_KIN"/>
    <property type="match status" value="1"/>
</dbReference>
<dbReference type="PIRSF" id="PIRSF037434">
    <property type="entry name" value="STHK_ChrS"/>
    <property type="match status" value="1"/>
</dbReference>
<sequence>MLERDPADIPDNKALDAGITVLSVCLVLVSLGVLARMPLNSALLHIMLVTAFSFLLFYGIVEMPRWGAWNRVIWLVGLTAVWVADMTISPVAVYWVFILFFVYLRAFNDWRGLLGVVLGLGAAIAFQVPAGLTLGGIMGPTLAAVVVVATNYAFTTVSRVSREREALIDELLATREQLANSEREAGVAQERERLAHEIHDTVAQNLSSIQMLLHAAERDVQALGLGEEQVEAPLRRMEAARRAASNNLAETRAMIAALTPAGLREASLSEALGRIANDFSQAADMSIEVEAHGEVAELPMRTEAGLLRIAQGAVSNAVQHSGASRVRVTLTYEPDGVRLDVVDNGVGFDVAAQAGKPSGLGHLGLNAMRSRAAELGGELVIESAPGGPTALSVAVPDEVPAESPAGAVNQKDEAEIG</sequence>
<dbReference type="InterPro" id="IPR011712">
    <property type="entry name" value="Sig_transdc_His_kin_sub3_dim/P"/>
</dbReference>
<dbReference type="CDD" id="cd16917">
    <property type="entry name" value="HATPase_UhpB-NarQ-NarX-like"/>
    <property type="match status" value="1"/>
</dbReference>
<evidence type="ECO:0000256" key="3">
    <source>
        <dbReference type="ARBA" id="ARBA00023012"/>
    </source>
</evidence>
<evidence type="ECO:0000256" key="2">
    <source>
        <dbReference type="ARBA" id="ARBA00022777"/>
    </source>
</evidence>
<dbReference type="InterPro" id="IPR036890">
    <property type="entry name" value="HATPase_C_sf"/>
</dbReference>
<keyword evidence="1 7" id="KW-0808">Transferase</keyword>
<protein>
    <submittedName>
        <fullName evidence="7">Sensor histidine kinase LiaS</fullName>
        <ecNumber evidence="7">2.7.13.3</ecNumber>
    </submittedName>
</protein>
<keyword evidence="5" id="KW-0472">Membrane</keyword>
<dbReference type="Pfam" id="PF07730">
    <property type="entry name" value="HisKA_3"/>
    <property type="match status" value="1"/>
</dbReference>
<dbReference type="Gene3D" id="1.20.5.1930">
    <property type="match status" value="1"/>
</dbReference>
<dbReference type="Pfam" id="PF02518">
    <property type="entry name" value="HATPase_c"/>
    <property type="match status" value="1"/>
</dbReference>
<dbReference type="KEGG" id="cgv:CGLAU_11760"/>
<dbReference type="EMBL" id="CP019688">
    <property type="protein sequence ID" value="AQQ16283.1"/>
    <property type="molecule type" value="Genomic_DNA"/>
</dbReference>
<dbReference type="PANTHER" id="PTHR24421">
    <property type="entry name" value="NITRATE/NITRITE SENSOR PROTEIN NARX-RELATED"/>
    <property type="match status" value="1"/>
</dbReference>
<name>A0A1Q2HZM7_9CORY</name>
<dbReference type="AlphaFoldDB" id="A0A1Q2HZM7"/>
<dbReference type="GO" id="GO:0046983">
    <property type="term" value="F:protein dimerization activity"/>
    <property type="evidence" value="ECO:0007669"/>
    <property type="project" value="InterPro"/>
</dbReference>
<dbReference type="SMART" id="SM00387">
    <property type="entry name" value="HATPase_c"/>
    <property type="match status" value="1"/>
</dbReference>
<reference evidence="7 8" key="1">
    <citation type="submission" date="2016-12" db="EMBL/GenBank/DDBJ databases">
        <authorList>
            <person name="Song W.-J."/>
            <person name="Kurnit D.M."/>
        </authorList>
    </citation>
    <scope>NUCLEOTIDE SEQUENCE [LARGE SCALE GENOMIC DNA]</scope>
    <source>
        <strain evidence="7 8">DSM 30827</strain>
    </source>
</reference>